<evidence type="ECO:0000259" key="8">
    <source>
        <dbReference type="PROSITE" id="PS50835"/>
    </source>
</evidence>
<keyword evidence="6" id="KW-1133">Transmembrane helix</keyword>
<keyword evidence="2 7" id="KW-0732">Signal</keyword>
<dbReference type="PROSITE" id="PS50835">
    <property type="entry name" value="IG_LIKE"/>
    <property type="match status" value="1"/>
</dbReference>
<evidence type="ECO:0000256" key="5">
    <source>
        <dbReference type="ARBA" id="ARBA00023319"/>
    </source>
</evidence>
<reference evidence="11" key="1">
    <citation type="submission" date="2011-12" db="EMBL/GenBank/DDBJ databases">
        <title>The Draft Genome of Lepisosteus oculatus.</title>
        <authorList>
            <consortium name="The Broad Institute Genome Assembly &amp; Analysis Group"/>
            <consortium name="Computational R&amp;D Group"/>
            <consortium name="and Sequencing Platform"/>
            <person name="Di Palma F."/>
            <person name="Alfoldi J."/>
            <person name="Johnson J."/>
            <person name="Berlin A."/>
            <person name="Gnerre S."/>
            <person name="Jaffe D."/>
            <person name="MacCallum I."/>
            <person name="Young S."/>
            <person name="Walker B.J."/>
            <person name="Lander E.S."/>
            <person name="Lindblad-Toh K."/>
        </authorList>
    </citation>
    <scope>NUCLEOTIDE SEQUENCE [LARGE SCALE GENOMIC DNA]</scope>
</reference>
<dbReference type="GO" id="GO:0004921">
    <property type="term" value="F:interleukin-11 receptor activity"/>
    <property type="evidence" value="ECO:0000318"/>
    <property type="project" value="GO_Central"/>
</dbReference>
<dbReference type="PROSITE" id="PS50853">
    <property type="entry name" value="FN3"/>
    <property type="match status" value="1"/>
</dbReference>
<evidence type="ECO:0000313" key="11">
    <source>
        <dbReference type="Proteomes" id="UP000018468"/>
    </source>
</evidence>
<dbReference type="Gene3D" id="2.60.40.10">
    <property type="entry name" value="Immunoglobulins"/>
    <property type="match status" value="3"/>
</dbReference>
<evidence type="ECO:0000256" key="2">
    <source>
        <dbReference type="ARBA" id="ARBA00022729"/>
    </source>
</evidence>
<dbReference type="SUPFAM" id="SSF48726">
    <property type="entry name" value="Immunoglobulin"/>
    <property type="match status" value="1"/>
</dbReference>
<evidence type="ECO:0000256" key="3">
    <source>
        <dbReference type="ARBA" id="ARBA00022737"/>
    </source>
</evidence>
<protein>
    <submittedName>
        <fullName evidence="10">Interleukin 11 receptor subunit alpha</fullName>
    </submittedName>
</protein>
<dbReference type="InterPro" id="IPR003961">
    <property type="entry name" value="FN3_dom"/>
</dbReference>
<reference evidence="10" key="3">
    <citation type="submission" date="2025-09" db="UniProtKB">
        <authorList>
            <consortium name="Ensembl"/>
        </authorList>
    </citation>
    <scope>IDENTIFICATION</scope>
</reference>
<dbReference type="GO" id="GO:0043235">
    <property type="term" value="C:receptor complex"/>
    <property type="evidence" value="ECO:0000318"/>
    <property type="project" value="GO_Central"/>
</dbReference>
<dbReference type="OMA" id="WNFPSSW"/>
<sequence>MTGFASCPGFLIVTLIVPLTFIPVKTEIWNNEDIEYGRLGSNVTLVCSSSSDGPVQWQHNGSSLLSSRFLVQNGNLILINADASMEGNYSCYDGTGLLRVTKLRLGNSPGLVRVTCRAPNYTTVLCSWEQMEMTFLPTKYITTYRMGEDTVQMCHQDSYTLNECIIRSPPIWHHYHVINITEVNPLGSKFTLLKLQIHDIVKPDPPEGVIVQPVPGQPRRLEVKWQYPSSWINEKHFALRFQLRHRPVGSAAWSLVKTTDTNLIITDALAGQRHRIQVQAKDDFDNGDWSEWSPEVEALPWIVLEPTVTPASAQDSDWGTEIVEESATPKTDVRIQHYGDLGMLISLGLFAGVVLALLAFFVVLICCRLKRKGKEEATKQELTSMKKMKSLPIYALL</sequence>
<dbReference type="GO" id="GO:0009897">
    <property type="term" value="C:external side of plasma membrane"/>
    <property type="evidence" value="ECO:0000318"/>
    <property type="project" value="GO_Central"/>
</dbReference>
<dbReference type="SUPFAM" id="SSF49265">
    <property type="entry name" value="Fibronectin type III"/>
    <property type="match status" value="2"/>
</dbReference>
<dbReference type="InterPro" id="IPR053073">
    <property type="entry name" value="IL11/IL27_subunit_beta"/>
</dbReference>
<organism evidence="10 11">
    <name type="scientific">Lepisosteus oculatus</name>
    <name type="common">Spotted gar</name>
    <dbReference type="NCBI Taxonomy" id="7918"/>
    <lineage>
        <taxon>Eukaryota</taxon>
        <taxon>Metazoa</taxon>
        <taxon>Chordata</taxon>
        <taxon>Craniata</taxon>
        <taxon>Vertebrata</taxon>
        <taxon>Euteleostomi</taxon>
        <taxon>Actinopterygii</taxon>
        <taxon>Neopterygii</taxon>
        <taxon>Holostei</taxon>
        <taxon>Semionotiformes</taxon>
        <taxon>Lepisosteidae</taxon>
        <taxon>Lepisosteus</taxon>
    </lineage>
</organism>
<dbReference type="InterPro" id="IPR007110">
    <property type="entry name" value="Ig-like_dom"/>
</dbReference>
<name>W5N3K1_LEPOC</name>
<keyword evidence="4" id="KW-0325">Glycoprotein</keyword>
<keyword evidence="11" id="KW-1185">Reference proteome</keyword>
<dbReference type="InterPro" id="IPR036116">
    <property type="entry name" value="FN3_sf"/>
</dbReference>
<feature type="chain" id="PRO_5004867127" evidence="7">
    <location>
        <begin position="27"/>
        <end position="397"/>
    </location>
</feature>
<keyword evidence="6" id="KW-0812">Transmembrane</keyword>
<dbReference type="GO" id="GO:0019970">
    <property type="term" value="F:interleukin-11 binding"/>
    <property type="evidence" value="ECO:0000318"/>
    <property type="project" value="GO_Central"/>
</dbReference>
<feature type="transmembrane region" description="Helical" evidence="6">
    <location>
        <begin position="341"/>
        <end position="366"/>
    </location>
</feature>
<dbReference type="InterPro" id="IPR036179">
    <property type="entry name" value="Ig-like_dom_sf"/>
</dbReference>
<dbReference type="InterPro" id="IPR003530">
    <property type="entry name" value="Hematopoietin_rcpt_L_F3_CS"/>
</dbReference>
<keyword evidence="3" id="KW-0677">Repeat</keyword>
<evidence type="ECO:0000256" key="7">
    <source>
        <dbReference type="SAM" id="SignalP"/>
    </source>
</evidence>
<dbReference type="EMBL" id="AHAT01032683">
    <property type="status" value="NOT_ANNOTATED_CDS"/>
    <property type="molecule type" value="Genomic_DNA"/>
</dbReference>
<evidence type="ECO:0000256" key="4">
    <source>
        <dbReference type="ARBA" id="ARBA00023180"/>
    </source>
</evidence>
<dbReference type="eggNOG" id="ENOG502QPZB">
    <property type="taxonomic scope" value="Eukaryota"/>
</dbReference>
<dbReference type="GO" id="GO:0008284">
    <property type="term" value="P:positive regulation of cell population proliferation"/>
    <property type="evidence" value="ECO:0000318"/>
    <property type="project" value="GO_Central"/>
</dbReference>
<feature type="domain" description="Fibronectin type-III" evidence="9">
    <location>
        <begin position="205"/>
        <end position="301"/>
    </location>
</feature>
<dbReference type="PANTHER" id="PTHR48483:SF2">
    <property type="entry name" value="INTERLEUKIN-27 SUBUNIT BETA"/>
    <property type="match status" value="1"/>
</dbReference>
<dbReference type="STRING" id="7918.ENSLOCP00000015210"/>
<evidence type="ECO:0000256" key="1">
    <source>
        <dbReference type="ARBA" id="ARBA00010890"/>
    </source>
</evidence>
<feature type="domain" description="Ig-like" evidence="8">
    <location>
        <begin position="23"/>
        <end position="91"/>
    </location>
</feature>
<dbReference type="InParanoid" id="W5N3K1"/>
<dbReference type="Ensembl" id="ENSLOCT00000015239.1">
    <property type="protein sequence ID" value="ENSLOCP00000015210.1"/>
    <property type="gene ID" value="ENSLOCG00000012354.1"/>
</dbReference>
<dbReference type="GeneTree" id="ENSGT00940000160904"/>
<dbReference type="AlphaFoldDB" id="W5N3K1"/>
<evidence type="ECO:0000313" key="10">
    <source>
        <dbReference type="Ensembl" id="ENSLOCP00000015210.1"/>
    </source>
</evidence>
<dbReference type="InterPro" id="IPR013783">
    <property type="entry name" value="Ig-like_fold"/>
</dbReference>
<keyword evidence="6" id="KW-0472">Membrane</keyword>
<evidence type="ECO:0000259" key="9">
    <source>
        <dbReference type="PROSITE" id="PS50853"/>
    </source>
</evidence>
<dbReference type="HOGENOM" id="CLU_047259_0_1_1"/>
<dbReference type="FunFam" id="2.60.40.10:FF:000136">
    <property type="entry name" value="Ciliary neurotrophic factor receptor alpha"/>
    <property type="match status" value="1"/>
</dbReference>
<dbReference type="Bgee" id="ENSLOCG00000012354">
    <property type="expression patterns" value="Expressed in liver and 13 other cell types or tissues"/>
</dbReference>
<dbReference type="CDD" id="cd00096">
    <property type="entry name" value="Ig"/>
    <property type="match status" value="1"/>
</dbReference>
<dbReference type="FunCoup" id="W5N3K1">
    <property type="interactions" value="986"/>
</dbReference>
<comment type="similarity">
    <text evidence="1">Belongs to the type I cytokine receptor family. Type 3 subfamily.</text>
</comment>
<evidence type="ECO:0000256" key="6">
    <source>
        <dbReference type="SAM" id="Phobius"/>
    </source>
</evidence>
<dbReference type="Proteomes" id="UP000018468">
    <property type="component" value="Linkage group LG2"/>
</dbReference>
<proteinExistence type="inferred from homology"/>
<accession>W5N3K1</accession>
<dbReference type="GO" id="GO:0019221">
    <property type="term" value="P:cytokine-mediated signaling pathway"/>
    <property type="evidence" value="ECO:0000318"/>
    <property type="project" value="GO_Central"/>
</dbReference>
<feature type="signal peptide" evidence="7">
    <location>
        <begin position="1"/>
        <end position="26"/>
    </location>
</feature>
<dbReference type="CDD" id="cd00063">
    <property type="entry name" value="FN3"/>
    <property type="match status" value="1"/>
</dbReference>
<reference evidence="10" key="2">
    <citation type="submission" date="2025-08" db="UniProtKB">
        <authorList>
            <consortium name="Ensembl"/>
        </authorList>
    </citation>
    <scope>IDENTIFICATION</scope>
</reference>
<dbReference type="Pfam" id="PF13927">
    <property type="entry name" value="Ig_3"/>
    <property type="match status" value="1"/>
</dbReference>
<dbReference type="PANTHER" id="PTHR48483">
    <property type="entry name" value="INTERLEUKIN-27 SUBUNIT BETA"/>
    <property type="match status" value="1"/>
</dbReference>
<dbReference type="PROSITE" id="PS01354">
    <property type="entry name" value="HEMATOPO_REC_L_F3"/>
    <property type="match status" value="1"/>
</dbReference>
<keyword evidence="5" id="KW-0393">Immunoglobulin domain</keyword>